<evidence type="ECO:0000313" key="2">
    <source>
        <dbReference type="Proteomes" id="UP000595140"/>
    </source>
</evidence>
<keyword evidence="2" id="KW-1185">Reference proteome</keyword>
<dbReference type="Proteomes" id="UP000595140">
    <property type="component" value="Unassembled WGS sequence"/>
</dbReference>
<evidence type="ECO:0000313" key="1">
    <source>
        <dbReference type="EMBL" id="VFQ81039.1"/>
    </source>
</evidence>
<sequence>METVEYSPIPKLLSDADFEPILFFISSHAESTNFPASPISVYTRLLDPGAHESSQATTTSAPPAALGFARYTTAASDPEATTGLLTCRKPPHCPFWMILGYDDPPSV</sequence>
<protein>
    <submittedName>
        <fullName evidence="1">Uncharacterized protein</fullName>
    </submittedName>
</protein>
<reference evidence="1 2" key="1">
    <citation type="submission" date="2018-04" db="EMBL/GenBank/DDBJ databases">
        <authorList>
            <person name="Vogel A."/>
        </authorList>
    </citation>
    <scope>NUCLEOTIDE SEQUENCE [LARGE SCALE GENOMIC DNA]</scope>
</reference>
<gene>
    <name evidence="1" type="ORF">CCAM_LOCUS22815</name>
</gene>
<proteinExistence type="predicted"/>
<name>A0A484LXR1_9ASTE</name>
<dbReference type="AlphaFoldDB" id="A0A484LXR1"/>
<accession>A0A484LXR1</accession>
<organism evidence="1 2">
    <name type="scientific">Cuscuta campestris</name>
    <dbReference type="NCBI Taxonomy" id="132261"/>
    <lineage>
        <taxon>Eukaryota</taxon>
        <taxon>Viridiplantae</taxon>
        <taxon>Streptophyta</taxon>
        <taxon>Embryophyta</taxon>
        <taxon>Tracheophyta</taxon>
        <taxon>Spermatophyta</taxon>
        <taxon>Magnoliopsida</taxon>
        <taxon>eudicotyledons</taxon>
        <taxon>Gunneridae</taxon>
        <taxon>Pentapetalae</taxon>
        <taxon>asterids</taxon>
        <taxon>lamiids</taxon>
        <taxon>Solanales</taxon>
        <taxon>Convolvulaceae</taxon>
        <taxon>Cuscuteae</taxon>
        <taxon>Cuscuta</taxon>
        <taxon>Cuscuta subgen. Grammica</taxon>
        <taxon>Cuscuta sect. Cleistogrammica</taxon>
    </lineage>
</organism>
<dbReference type="EMBL" id="OOIL02002239">
    <property type="protein sequence ID" value="VFQ81039.1"/>
    <property type="molecule type" value="Genomic_DNA"/>
</dbReference>